<protein>
    <recommendedName>
        <fullName evidence="9">Ribosomal RNA small subunit methyltransferase Nep1</fullName>
        <ecNumber evidence="9">2.1.1.-</ecNumber>
    </recommendedName>
    <alternativeName>
        <fullName evidence="9">16S rRNA (pseudouridine-N1-)-methyltransferase Nep1</fullName>
    </alternativeName>
</protein>
<keyword evidence="3 9" id="KW-0698">rRNA processing</keyword>
<gene>
    <name evidence="9" type="primary">nep1</name>
    <name evidence="10" type="ordered locus">Arcpr_0385</name>
</gene>
<dbReference type="OrthoDB" id="7612at2157"/>
<evidence type="ECO:0000256" key="5">
    <source>
        <dbReference type="ARBA" id="ARBA00022679"/>
    </source>
</evidence>
<name>D2RGM9_ARCPA</name>
<dbReference type="InterPro" id="IPR029028">
    <property type="entry name" value="Alpha/beta_knot_MTases"/>
</dbReference>
<keyword evidence="4 9" id="KW-0489">Methyltransferase</keyword>
<dbReference type="InterPro" id="IPR029026">
    <property type="entry name" value="tRNA_m1G_MTases_N"/>
</dbReference>
<dbReference type="RefSeq" id="WP_012939790.1">
    <property type="nucleotide sequence ID" value="NC_013741.1"/>
</dbReference>
<comment type="catalytic activity">
    <reaction evidence="9">
        <text>a pseudouridine in rRNA + S-adenosyl-L-methionine = an N(1)-methylpseudouridine in rRNA + S-adenosyl-L-homocysteine + H(+)</text>
        <dbReference type="Rhea" id="RHEA:46696"/>
        <dbReference type="Rhea" id="RHEA-COMP:11634"/>
        <dbReference type="Rhea" id="RHEA-COMP:13933"/>
        <dbReference type="ChEBI" id="CHEBI:15378"/>
        <dbReference type="ChEBI" id="CHEBI:57856"/>
        <dbReference type="ChEBI" id="CHEBI:59789"/>
        <dbReference type="ChEBI" id="CHEBI:65314"/>
        <dbReference type="ChEBI" id="CHEBI:74890"/>
    </reaction>
</comment>
<keyword evidence="7 9" id="KW-0699">rRNA-binding</keyword>
<feature type="binding site" evidence="9">
    <location>
        <position position="170"/>
    </location>
    <ligand>
        <name>S-adenosyl-L-methionine</name>
        <dbReference type="ChEBI" id="CHEBI:59789"/>
    </ligand>
</feature>
<organism evidence="10 11">
    <name type="scientific">Archaeoglobus profundus (strain DSM 5631 / JCM 9629 / NBRC 100127 / Av18)</name>
    <dbReference type="NCBI Taxonomy" id="572546"/>
    <lineage>
        <taxon>Archaea</taxon>
        <taxon>Methanobacteriati</taxon>
        <taxon>Methanobacteriota</taxon>
        <taxon>Archaeoglobi</taxon>
        <taxon>Archaeoglobales</taxon>
        <taxon>Archaeoglobaceae</taxon>
        <taxon>Archaeoglobus</taxon>
    </lineage>
</organism>
<dbReference type="Proteomes" id="UP000001901">
    <property type="component" value="Chromosome"/>
</dbReference>
<evidence type="ECO:0000256" key="3">
    <source>
        <dbReference type="ARBA" id="ARBA00022552"/>
    </source>
</evidence>
<evidence type="ECO:0000256" key="4">
    <source>
        <dbReference type="ARBA" id="ARBA00022603"/>
    </source>
</evidence>
<dbReference type="GO" id="GO:0070475">
    <property type="term" value="P:rRNA base methylation"/>
    <property type="evidence" value="ECO:0007669"/>
    <property type="project" value="InterPro"/>
</dbReference>
<comment type="function">
    <text evidence="9">Methyltransferase involved in ribosomal biogenesis. Specifically catalyzes the N1-methylation of the pseudouridine corresponding to position 914 in M.jannaschii 16S rRNA.</text>
</comment>
<dbReference type="KEGG" id="apo:Arcpr_0385"/>
<comment type="subunit">
    <text evidence="9">Homodimer.</text>
</comment>
<dbReference type="PANTHER" id="PTHR12636:SF5">
    <property type="entry name" value="RIBOSOMAL RNA SMALL SUBUNIT METHYLTRANSFERASE NEP1"/>
    <property type="match status" value="1"/>
</dbReference>
<dbReference type="HAMAP" id="MF_00554">
    <property type="entry name" value="NEP1"/>
    <property type="match status" value="1"/>
</dbReference>
<keyword evidence="8 9" id="KW-0694">RNA-binding</keyword>
<dbReference type="PANTHER" id="PTHR12636">
    <property type="entry name" value="NEP1/MRA1"/>
    <property type="match status" value="1"/>
</dbReference>
<dbReference type="NCBIfam" id="NF003209">
    <property type="entry name" value="PRK04171.2-4"/>
    <property type="match status" value="1"/>
</dbReference>
<accession>D2RGM9</accession>
<keyword evidence="11" id="KW-1185">Reference proteome</keyword>
<feature type="binding site" evidence="9">
    <location>
        <begin position="190"/>
        <end position="195"/>
    </location>
    <ligand>
        <name>S-adenosyl-L-methionine</name>
        <dbReference type="ChEBI" id="CHEBI:59789"/>
    </ligand>
</feature>
<evidence type="ECO:0000256" key="2">
    <source>
        <dbReference type="ARBA" id="ARBA00022517"/>
    </source>
</evidence>
<dbReference type="STRING" id="572546.Arcpr_0385"/>
<dbReference type="GeneID" id="8739041"/>
<evidence type="ECO:0000256" key="8">
    <source>
        <dbReference type="ARBA" id="ARBA00022884"/>
    </source>
</evidence>
<evidence type="ECO:0000256" key="1">
    <source>
        <dbReference type="ARBA" id="ARBA00008115"/>
    </source>
</evidence>
<dbReference type="Gene3D" id="3.40.1280.10">
    <property type="match status" value="1"/>
</dbReference>
<evidence type="ECO:0000256" key="9">
    <source>
        <dbReference type="HAMAP-Rule" id="MF_00554"/>
    </source>
</evidence>
<feature type="site" description="Interaction with substrate rRNA" evidence="9">
    <location>
        <position position="60"/>
    </location>
</feature>
<feature type="site" description="Interaction with substrate rRNA" evidence="9">
    <location>
        <position position="101"/>
    </location>
</feature>
<dbReference type="InterPro" id="IPR023503">
    <property type="entry name" value="Ribosome_NEP1_arc"/>
</dbReference>
<dbReference type="InterPro" id="IPR005304">
    <property type="entry name" value="Rbsml_bgen_MeTrfase_EMG1/NEP1"/>
</dbReference>
<keyword evidence="6 9" id="KW-0949">S-adenosyl-L-methionine</keyword>
<dbReference type="EC" id="2.1.1.-" evidence="9"/>
<comment type="similarity">
    <text evidence="1 9">Belongs to the class IV-like SAM-binding methyltransferase superfamily. RNA methyltransferase NEP1 family.</text>
</comment>
<dbReference type="eggNOG" id="arCOG04122">
    <property type="taxonomic scope" value="Archaea"/>
</dbReference>
<sequence>MLRIVFVESSLETVPKSIAKHPAILSDARRRKKKPTEMILDDSRHHTAMKDLENREKRGRPDIIHQCLLLALDSPINDLEVYVHTINDVMIWINRKTRLPRNYNRFIGLMEDLFKKREIKADGEVLLKIVDLSLEDVLRDFRVVVMSEKGERREVKLEGCAVCIGAFPHGDFDEKTVEVFRKVDAEFVSVADKPVTALYTTCWVVGHVGVKALNPLRD</sequence>
<dbReference type="PaxDb" id="572546-Arcpr_0385"/>
<dbReference type="HOGENOM" id="CLU_055846_1_3_2"/>
<dbReference type="CDD" id="cd18088">
    <property type="entry name" value="Nep1-like"/>
    <property type="match status" value="1"/>
</dbReference>
<evidence type="ECO:0000313" key="11">
    <source>
        <dbReference type="Proteomes" id="UP000001901"/>
    </source>
</evidence>
<keyword evidence="2 9" id="KW-0690">Ribosome biogenesis</keyword>
<dbReference type="GO" id="GO:0019843">
    <property type="term" value="F:rRNA binding"/>
    <property type="evidence" value="ECO:0007669"/>
    <property type="project" value="UniProtKB-UniRule"/>
</dbReference>
<evidence type="ECO:0000256" key="6">
    <source>
        <dbReference type="ARBA" id="ARBA00022691"/>
    </source>
</evidence>
<dbReference type="GO" id="GO:0070037">
    <property type="term" value="F:rRNA (pseudouridine) methyltransferase activity"/>
    <property type="evidence" value="ECO:0007669"/>
    <property type="project" value="UniProtKB-UniRule"/>
</dbReference>
<reference evidence="10 11" key="1">
    <citation type="journal article" date="2010" name="Stand. Genomic Sci.">
        <title>Complete genome sequence of Archaeoglobus profundus type strain (AV18).</title>
        <authorList>
            <person name="von Jan M."/>
            <person name="Lapidus A."/>
            <person name="Del Rio T.G."/>
            <person name="Copeland A."/>
            <person name="Tice H."/>
            <person name="Cheng J.F."/>
            <person name="Lucas S."/>
            <person name="Chen F."/>
            <person name="Nolan M."/>
            <person name="Goodwin L."/>
            <person name="Han C."/>
            <person name="Pitluck S."/>
            <person name="Liolios K."/>
            <person name="Ivanova N."/>
            <person name="Mavromatis K."/>
            <person name="Ovchinnikova G."/>
            <person name="Chertkov O."/>
            <person name="Pati A."/>
            <person name="Chen A."/>
            <person name="Palaniappan K."/>
            <person name="Land M."/>
            <person name="Hauser L."/>
            <person name="Chang Y.J."/>
            <person name="Jeffries C.D."/>
            <person name="Saunders E."/>
            <person name="Brettin T."/>
            <person name="Detter J.C."/>
            <person name="Chain P."/>
            <person name="Eichinger K."/>
            <person name="Huber H."/>
            <person name="Spring S."/>
            <person name="Rohde M."/>
            <person name="Goker M."/>
            <person name="Wirth R."/>
            <person name="Woyke T."/>
            <person name="Bristow J."/>
            <person name="Eisen J.A."/>
            <person name="Markowitz V."/>
            <person name="Hugenholtz P."/>
            <person name="Kyrpides N.C."/>
            <person name="Klenk H.P."/>
        </authorList>
    </citation>
    <scope>NUCLEOTIDE SEQUENCE [LARGE SCALE GENOMIC DNA]</scope>
    <source>
        <strain evidence="11">DSM 5631 / JCM 9629 / NBRC 100127 / Av18</strain>
    </source>
</reference>
<feature type="site" description="Interaction with substrate rRNA" evidence="9">
    <location>
        <position position="105"/>
    </location>
</feature>
<evidence type="ECO:0000313" key="10">
    <source>
        <dbReference type="EMBL" id="ADB57454.1"/>
    </source>
</evidence>
<dbReference type="Pfam" id="PF03587">
    <property type="entry name" value="EMG1"/>
    <property type="match status" value="1"/>
</dbReference>
<dbReference type="SUPFAM" id="SSF75217">
    <property type="entry name" value="alpha/beta knot"/>
    <property type="match status" value="1"/>
</dbReference>
<feature type="site" description="Stabilizes Arg-xx" evidence="9">
    <location>
        <position position="62"/>
    </location>
</feature>
<keyword evidence="5 9" id="KW-0808">Transferase</keyword>
<dbReference type="EMBL" id="CP001857">
    <property type="protein sequence ID" value="ADB57454.1"/>
    <property type="molecule type" value="Genomic_DNA"/>
</dbReference>
<proteinExistence type="inferred from homology"/>
<dbReference type="AlphaFoldDB" id="D2RGM9"/>
<feature type="binding site" evidence="9">
    <location>
        <position position="165"/>
    </location>
    <ligand>
        <name>S-adenosyl-L-methionine</name>
        <dbReference type="ChEBI" id="CHEBI:59789"/>
    </ligand>
</feature>
<feature type="site" description="Interaction with substrate rRNA" evidence="9">
    <location>
        <position position="98"/>
    </location>
</feature>
<evidence type="ECO:0000256" key="7">
    <source>
        <dbReference type="ARBA" id="ARBA00022730"/>
    </source>
</evidence>